<dbReference type="AlphaFoldDB" id="A0A9E6XWL5"/>
<reference evidence="1" key="1">
    <citation type="journal article" date="2022" name="Int. J. Syst. Evol. Microbiol.">
        <title>Pseudomonas aegrilactucae sp. nov. and Pseudomonas morbosilactucae sp. nov., pathogens causing bacterial rot of lettuce in Japan.</title>
        <authorList>
            <person name="Sawada H."/>
            <person name="Fujikawa T."/>
            <person name="Satou M."/>
        </authorList>
    </citation>
    <scope>NUCLEOTIDE SEQUENCE</scope>
    <source>
        <strain evidence="1">0166_1</strain>
    </source>
</reference>
<gene>
    <name evidence="1" type="ORF">DSM104329_02234</name>
</gene>
<proteinExistence type="predicted"/>
<dbReference type="Proteomes" id="UP001162834">
    <property type="component" value="Chromosome"/>
</dbReference>
<dbReference type="KEGG" id="sbae:DSM104329_02234"/>
<keyword evidence="2" id="KW-1185">Reference proteome</keyword>
<evidence type="ECO:0000313" key="2">
    <source>
        <dbReference type="Proteomes" id="UP001162834"/>
    </source>
</evidence>
<organism evidence="1 2">
    <name type="scientific">Capillimicrobium parvum</name>
    <dbReference type="NCBI Taxonomy" id="2884022"/>
    <lineage>
        <taxon>Bacteria</taxon>
        <taxon>Bacillati</taxon>
        <taxon>Actinomycetota</taxon>
        <taxon>Thermoleophilia</taxon>
        <taxon>Solirubrobacterales</taxon>
        <taxon>Capillimicrobiaceae</taxon>
        <taxon>Capillimicrobium</taxon>
    </lineage>
</organism>
<sequence length="175" mass="18951">MPQRADTIDLSRLALDAGSGRRIDRLEVHLDGFELAGQDYETPDTVPVVLDLSRMVGDGYAMRLRFETTLSGPCMRCLTAASPTIAVDAREVHDPRGDDPEMTSPYMAGEVLDLGAWARDALALALPNQVLCRPDCAGLCAVCGEDLNAAGPEHGHEAAPDPRWAALRELKLDQR</sequence>
<accession>A0A9E6XWL5</accession>
<dbReference type="EMBL" id="CP087164">
    <property type="protein sequence ID" value="UGS35837.1"/>
    <property type="molecule type" value="Genomic_DNA"/>
</dbReference>
<name>A0A9E6XWL5_9ACTN</name>
<dbReference type="RefSeq" id="WP_259315519.1">
    <property type="nucleotide sequence ID" value="NZ_CP087164.1"/>
</dbReference>
<evidence type="ECO:0008006" key="3">
    <source>
        <dbReference type="Google" id="ProtNLM"/>
    </source>
</evidence>
<dbReference type="Pfam" id="PF02620">
    <property type="entry name" value="YceD"/>
    <property type="match status" value="1"/>
</dbReference>
<protein>
    <recommendedName>
        <fullName evidence="3">DUF177 domain-containing protein</fullName>
    </recommendedName>
</protein>
<evidence type="ECO:0000313" key="1">
    <source>
        <dbReference type="EMBL" id="UGS35837.1"/>
    </source>
</evidence>
<dbReference type="InterPro" id="IPR003772">
    <property type="entry name" value="YceD"/>
</dbReference>